<evidence type="ECO:0000313" key="2">
    <source>
        <dbReference type="Proteomes" id="UP000050360"/>
    </source>
</evidence>
<dbReference type="AlphaFoldDB" id="A0A0P8E213"/>
<dbReference type="EMBL" id="LKCM01000099">
    <property type="protein sequence ID" value="KPQ44333.1"/>
    <property type="molecule type" value="Genomic_DNA"/>
</dbReference>
<gene>
    <name evidence="1" type="ORF">MPEBLZ_01089</name>
</gene>
<protein>
    <submittedName>
        <fullName evidence="1">Uncharacterized protein</fullName>
    </submittedName>
</protein>
<accession>A0A0P8E213</accession>
<reference evidence="1 2" key="1">
    <citation type="submission" date="2015-09" db="EMBL/GenBank/DDBJ databases">
        <title>A metagenomics-based metabolic model of nitrate-dependent anaerobic oxidation of methane by Methanoperedens-like archaea.</title>
        <authorList>
            <person name="Arshad A."/>
            <person name="Speth D.R."/>
            <person name="De Graaf R.M."/>
            <person name="Op Den Camp H.J."/>
            <person name="Jetten M.S."/>
            <person name="Welte C.U."/>
        </authorList>
    </citation>
    <scope>NUCLEOTIDE SEQUENCE [LARGE SCALE GENOMIC DNA]</scope>
</reference>
<dbReference type="Pfam" id="PF23960">
    <property type="entry name" value="DUF7289"/>
    <property type="match status" value="1"/>
</dbReference>
<sequence>MQINVNKVAMGQAPSQNVELKMYGGSLSVTGNSSINITAINSTNQNVTLVDRQMRSIESVVGETIIAYEGTGVWARYPNGNTIIVSKPLISNQSKMLVIPVVAIGGTSSIGGSGMSRVTAKGIPNIDFYKNMRNISVRINSTYSNGWENYFINVKGWSPCDPDECTAKLEMENIDVYIINIQLDTEVE</sequence>
<evidence type="ECO:0000313" key="1">
    <source>
        <dbReference type="EMBL" id="KPQ44333.1"/>
    </source>
</evidence>
<comment type="caution">
    <text evidence="1">The sequence shown here is derived from an EMBL/GenBank/DDBJ whole genome shotgun (WGS) entry which is preliminary data.</text>
</comment>
<dbReference type="InterPro" id="IPR055713">
    <property type="entry name" value="DUF7289"/>
</dbReference>
<organism evidence="1 2">
    <name type="scientific">Candidatus Methanoperedens nitratireducens</name>
    <dbReference type="NCBI Taxonomy" id="1392998"/>
    <lineage>
        <taxon>Archaea</taxon>
        <taxon>Methanobacteriati</taxon>
        <taxon>Methanobacteriota</taxon>
        <taxon>Stenosarchaea group</taxon>
        <taxon>Methanomicrobia</taxon>
        <taxon>Methanosarcinales</taxon>
        <taxon>ANME-2 cluster</taxon>
        <taxon>Candidatus Methanoperedentaceae</taxon>
        <taxon>Candidatus Methanoperedens</taxon>
    </lineage>
</organism>
<proteinExistence type="predicted"/>
<dbReference type="Proteomes" id="UP000050360">
    <property type="component" value="Unassembled WGS sequence"/>
</dbReference>
<name>A0A0P8E213_9EURY</name>